<dbReference type="PANTHER" id="PTHR43156">
    <property type="entry name" value="STAGE II SPORULATION PROTEIN E-RELATED"/>
    <property type="match status" value="1"/>
</dbReference>
<sequence length="188" mass="21393">MLDVSGHGVGAALVGFHLNFLTQQWIATRPLAEQNHLLEYVKWINAEMEQEYGQMGIFLSGIFGLCDEEKEQLHLISTGSPPPVVQTDSFHTIEIKNSLALGVISPANFSVNTLTTKTWKRIIFFTDGIYEIQTPSKEMLSIPGFLKILDKLEKDGLFSLVNLYNRIAKEYSYRFEDDVTIFMLEKKQ</sequence>
<evidence type="ECO:0000256" key="1">
    <source>
        <dbReference type="ARBA" id="ARBA00022801"/>
    </source>
</evidence>
<dbReference type="Pfam" id="PF07228">
    <property type="entry name" value="SpoIIE"/>
    <property type="match status" value="1"/>
</dbReference>
<name>A0AAX3BHB3_9SPIR</name>
<keyword evidence="4" id="KW-1185">Reference proteome</keyword>
<dbReference type="Gene3D" id="3.60.40.10">
    <property type="entry name" value="PPM-type phosphatase domain"/>
    <property type="match status" value="1"/>
</dbReference>
<proteinExistence type="predicted"/>
<dbReference type="Proteomes" id="UP001056539">
    <property type="component" value="Chromosome"/>
</dbReference>
<evidence type="ECO:0000313" key="4">
    <source>
        <dbReference type="Proteomes" id="UP001056539"/>
    </source>
</evidence>
<dbReference type="PANTHER" id="PTHR43156:SF2">
    <property type="entry name" value="STAGE II SPORULATION PROTEIN E"/>
    <property type="match status" value="1"/>
</dbReference>
<dbReference type="GO" id="GO:0016791">
    <property type="term" value="F:phosphatase activity"/>
    <property type="evidence" value="ECO:0007669"/>
    <property type="project" value="TreeGrafter"/>
</dbReference>
<dbReference type="InterPro" id="IPR052016">
    <property type="entry name" value="Bact_Sigma-Reg"/>
</dbReference>
<dbReference type="KEGG" id="taqu:KDW03_03935"/>
<feature type="domain" description="PPM-type phosphatase" evidence="2">
    <location>
        <begin position="2"/>
        <end position="185"/>
    </location>
</feature>
<protein>
    <submittedName>
        <fullName evidence="3">Serine/threonine-protein phosphatase</fullName>
    </submittedName>
</protein>
<gene>
    <name evidence="3" type="ORF">KDW03_03935</name>
</gene>
<evidence type="ECO:0000259" key="2">
    <source>
        <dbReference type="Pfam" id="PF07228"/>
    </source>
</evidence>
<dbReference type="InterPro" id="IPR001932">
    <property type="entry name" value="PPM-type_phosphatase-like_dom"/>
</dbReference>
<dbReference type="AlphaFoldDB" id="A0AAX3BHB3"/>
<reference evidence="3" key="1">
    <citation type="submission" date="2021-04" db="EMBL/GenBank/DDBJ databases">
        <authorList>
            <person name="Postec A."/>
        </authorList>
    </citation>
    <scope>NUCLEOTIDE SEQUENCE</scope>
    <source>
        <strain evidence="3">F1F22</strain>
    </source>
</reference>
<keyword evidence="1" id="KW-0378">Hydrolase</keyword>
<dbReference type="EMBL" id="CP073355">
    <property type="protein sequence ID" value="URA11363.1"/>
    <property type="molecule type" value="Genomic_DNA"/>
</dbReference>
<organism evidence="3 4">
    <name type="scientific">Thermospira aquatica</name>
    <dbReference type="NCBI Taxonomy" id="2828656"/>
    <lineage>
        <taxon>Bacteria</taxon>
        <taxon>Pseudomonadati</taxon>
        <taxon>Spirochaetota</taxon>
        <taxon>Spirochaetia</taxon>
        <taxon>Brevinematales</taxon>
        <taxon>Thermospiraceae</taxon>
        <taxon>Thermospira</taxon>
    </lineage>
</organism>
<evidence type="ECO:0000313" key="3">
    <source>
        <dbReference type="EMBL" id="URA11363.1"/>
    </source>
</evidence>
<accession>A0AAX3BHB3</accession>
<reference evidence="3" key="2">
    <citation type="submission" date="2022-06" db="EMBL/GenBank/DDBJ databases">
        <title>Thermospira aquatica gen. nov., sp. nov.</title>
        <authorList>
            <person name="Ben Ali Gam Z."/>
            <person name="Labat M."/>
        </authorList>
    </citation>
    <scope>NUCLEOTIDE SEQUENCE</scope>
    <source>
        <strain evidence="3">F1F22</strain>
    </source>
</reference>
<dbReference type="InterPro" id="IPR036457">
    <property type="entry name" value="PPM-type-like_dom_sf"/>
</dbReference>